<evidence type="ECO:0000256" key="3">
    <source>
        <dbReference type="ARBA" id="ARBA00022606"/>
    </source>
</evidence>
<protein>
    <recommendedName>
        <fullName evidence="10">Odorant receptor</fullName>
    </recommendedName>
</protein>
<evidence type="ECO:0000256" key="4">
    <source>
        <dbReference type="ARBA" id="ARBA00022692"/>
    </source>
</evidence>
<evidence type="ECO:0000256" key="2">
    <source>
        <dbReference type="ARBA" id="ARBA00022475"/>
    </source>
</evidence>
<feature type="transmembrane region" description="Helical" evidence="10">
    <location>
        <begin position="56"/>
        <end position="79"/>
    </location>
</feature>
<name>A0A2I4PH59_ADELI</name>
<evidence type="ECO:0000256" key="5">
    <source>
        <dbReference type="ARBA" id="ARBA00022725"/>
    </source>
</evidence>
<feature type="transmembrane region" description="Helical" evidence="10">
    <location>
        <begin position="91"/>
        <end position="109"/>
    </location>
</feature>
<feature type="transmembrane region" description="Helical" evidence="10">
    <location>
        <begin position="182"/>
        <end position="199"/>
    </location>
</feature>
<keyword evidence="5 10" id="KW-0552">Olfaction</keyword>
<keyword evidence="3 10" id="KW-0716">Sensory transduction</keyword>
<proteinExistence type="evidence at transcript level"/>
<keyword evidence="6 10" id="KW-1133">Transmembrane helix</keyword>
<evidence type="ECO:0000256" key="10">
    <source>
        <dbReference type="RuleBase" id="RU351113"/>
    </source>
</evidence>
<evidence type="ECO:0000313" key="11">
    <source>
        <dbReference type="EMBL" id="APZ81469.1"/>
    </source>
</evidence>
<feature type="transmembrane region" description="Helical" evidence="10">
    <location>
        <begin position="271"/>
        <end position="293"/>
    </location>
</feature>
<feature type="transmembrane region" description="Helical" evidence="10">
    <location>
        <begin position="130"/>
        <end position="162"/>
    </location>
</feature>
<keyword evidence="7 10" id="KW-0472">Membrane</keyword>
<accession>A0A2I4PH59</accession>
<evidence type="ECO:0000256" key="7">
    <source>
        <dbReference type="ARBA" id="ARBA00023136"/>
    </source>
</evidence>
<keyword evidence="9 10" id="KW-0807">Transducer</keyword>
<dbReference type="Pfam" id="PF02949">
    <property type="entry name" value="7tm_6"/>
    <property type="match status" value="1"/>
</dbReference>
<evidence type="ECO:0000256" key="8">
    <source>
        <dbReference type="ARBA" id="ARBA00023170"/>
    </source>
</evidence>
<dbReference type="GO" id="GO:0005549">
    <property type="term" value="F:odorant binding"/>
    <property type="evidence" value="ECO:0007669"/>
    <property type="project" value="InterPro"/>
</dbReference>
<evidence type="ECO:0000256" key="6">
    <source>
        <dbReference type="ARBA" id="ARBA00022989"/>
    </source>
</evidence>
<reference evidence="11" key="1">
    <citation type="submission" date="2016-01" db="EMBL/GenBank/DDBJ databases">
        <title>Candidate chemosensory genes identified in Adelphocoris lineolatus (Goeze) (Hemiptera: Miridae) by antennal transcriptome analysis.</title>
        <authorList>
            <person name="Xiao Y."/>
        </authorList>
    </citation>
    <scope>NUCLEOTIDE SEQUENCE</scope>
</reference>
<dbReference type="GO" id="GO:0005886">
    <property type="term" value="C:plasma membrane"/>
    <property type="evidence" value="ECO:0007669"/>
    <property type="project" value="UniProtKB-SubCell"/>
</dbReference>
<keyword evidence="8 10" id="KW-0675">Receptor</keyword>
<evidence type="ECO:0000256" key="9">
    <source>
        <dbReference type="ARBA" id="ARBA00023224"/>
    </source>
</evidence>
<dbReference type="GO" id="GO:0004984">
    <property type="term" value="F:olfactory receptor activity"/>
    <property type="evidence" value="ECO:0007669"/>
    <property type="project" value="InterPro"/>
</dbReference>
<comment type="caution">
    <text evidence="10">Lacks conserved residue(s) required for the propagation of feature annotation.</text>
</comment>
<comment type="subcellular location">
    <subcellularLocation>
        <location evidence="1 10">Cell membrane</location>
        <topology evidence="1 10">Multi-pass membrane protein</topology>
    </subcellularLocation>
</comment>
<dbReference type="GO" id="GO:0007165">
    <property type="term" value="P:signal transduction"/>
    <property type="evidence" value="ECO:0007669"/>
    <property type="project" value="UniProtKB-KW"/>
</dbReference>
<evidence type="ECO:0000256" key="1">
    <source>
        <dbReference type="ARBA" id="ARBA00004651"/>
    </source>
</evidence>
<dbReference type="AlphaFoldDB" id="A0A2I4PH59"/>
<keyword evidence="4 10" id="KW-0812">Transmembrane</keyword>
<dbReference type="EMBL" id="KU523647">
    <property type="protein sequence ID" value="APZ81469.1"/>
    <property type="molecule type" value="mRNA"/>
</dbReference>
<keyword evidence="2" id="KW-1003">Cell membrane</keyword>
<dbReference type="PANTHER" id="PTHR21137:SF35">
    <property type="entry name" value="ODORANT RECEPTOR 19A-RELATED"/>
    <property type="match status" value="1"/>
</dbReference>
<comment type="similarity">
    <text evidence="10">Belongs to the insect chemoreceptor superfamily. Heteromeric odorant receptor channel (TC 1.A.69) family.</text>
</comment>
<dbReference type="PANTHER" id="PTHR21137">
    <property type="entry name" value="ODORANT RECEPTOR"/>
    <property type="match status" value="1"/>
</dbReference>
<dbReference type="InterPro" id="IPR004117">
    <property type="entry name" value="7tm6_olfct_rcpt"/>
</dbReference>
<organism evidence="11">
    <name type="scientific">Adelphocoris lineolatus</name>
    <name type="common">Alfalfa plant bug</name>
    <dbReference type="NCBI Taxonomy" id="236346"/>
    <lineage>
        <taxon>Eukaryota</taxon>
        <taxon>Metazoa</taxon>
        <taxon>Ecdysozoa</taxon>
        <taxon>Arthropoda</taxon>
        <taxon>Hexapoda</taxon>
        <taxon>Insecta</taxon>
        <taxon>Pterygota</taxon>
        <taxon>Neoptera</taxon>
        <taxon>Paraneoptera</taxon>
        <taxon>Hemiptera</taxon>
        <taxon>Heteroptera</taxon>
        <taxon>Panheteroptera</taxon>
        <taxon>Cimicomorpha</taxon>
        <taxon>Miridae</taxon>
        <taxon>Mirini</taxon>
        <taxon>Adelphocoris</taxon>
    </lineage>
</organism>
<sequence length="409" mass="46991">MVVEKKTTTDFEREVRQTVGEITAEDVFPVQLRVLQIVAMWPAFNGSPQKQMLTKVILNFNSFVLAFCTVGLLLKGIITRDLVDRSEAMDIFTLTGSALYKMVFFYIYHNEMADMMNCGAALIHQVPPKWMQYVTFFTVLHCFMGFICITFWALCPILKLIFGETELNEMTLPINLYDPMEAKGAMFALFYFICHYGLISSAHIYMAADCYLFTAIHLANGGFQTLNGKLEDMKQAIAHKGDTSHDSANEYIKDCIKLHVHILTFIRKTDALFRSLFVADVVHAIISLSFAMLQASESKGIFENLKMTVFVSYCFVHQYLNSYFGQHLIDQQDTLFEKLLLSVPWNDCSRNLRKSYHIMTTGCLKSVRLSAWSVYTLQFATFLEFVKTMISYFMVLRQVQDETEVQIEI</sequence>